<evidence type="ECO:0008006" key="2">
    <source>
        <dbReference type="Google" id="ProtNLM"/>
    </source>
</evidence>
<reference evidence="1" key="1">
    <citation type="journal article" date="2017" name="Front. Microbiol.">
        <title>Genome Characterization of the First Mimiviruses of Lineage C Isolated in Brazil.</title>
        <authorList>
            <person name="Assis F.L."/>
            <person name="Franco-Luiz A.P.M."/>
            <person name="Dos Santos R.N."/>
            <person name="Campos F.S."/>
            <person name="Dornas F.P."/>
            <person name="Borato P.V.M."/>
            <person name="Franco A.C."/>
            <person name="Abrahao J.S."/>
            <person name="Colson P."/>
            <person name="Scola B."/>
        </authorList>
    </citation>
    <scope>NUCLEOTIDE SEQUENCE [LARGE SCALE GENOMIC DNA]</scope>
</reference>
<dbReference type="EMBL" id="MG602507">
    <property type="protein sequence ID" value="AVG46601.1"/>
    <property type="molecule type" value="Genomic_DNA"/>
</dbReference>
<evidence type="ECO:0000313" key="1">
    <source>
        <dbReference type="EMBL" id="AVG46601.1"/>
    </source>
</evidence>
<name>A0A2L2DKA3_MIMIV</name>
<proteinExistence type="predicted"/>
<accession>A0A2L2DKA3</accession>
<organismHost>
    <name type="scientific">Acanthamoeba polyphaga</name>
    <name type="common">Amoeba</name>
    <dbReference type="NCBI Taxonomy" id="5757"/>
</organismHost>
<protein>
    <recommendedName>
        <fullName evidence="2">Collagen-like protein</fullName>
    </recommendedName>
</protein>
<sequence length="245" mass="26334">MSNRNNIYLLNKPTKLLDFKSSYYPSIGPPGLQGIKGEKGDKSNSIHVFIEKYTPDSYIGENNDLFINTNYGLKGDKGDLGDKGLKGDIFENTIISVNPNNISLNTTSDLTGWTILSDVSGLFNAGTGVYTVPSTGLYEIRGILNYSVLAAITLQLSGDSPQFEIVNASTLAILFSSPFNAIRVNIALLLNLNTILGTAAIPIGGYINLTTAQTIKPRYNSNGFGASVNANLQNTTSTLTIRRIA</sequence>
<dbReference type="Proteomes" id="UP000280369">
    <property type="component" value="Segment"/>
</dbReference>
<organism evidence="1">
    <name type="scientific">Acanthamoeba polyphaga mimivirus</name>
    <name type="common">APMV</name>
    <dbReference type="NCBI Taxonomy" id="212035"/>
    <lineage>
        <taxon>Viruses</taxon>
        <taxon>Varidnaviria</taxon>
        <taxon>Bamfordvirae</taxon>
        <taxon>Nucleocytoviricota</taxon>
        <taxon>Megaviricetes</taxon>
        <taxon>Imitervirales</taxon>
        <taxon>Mimiviridae</taxon>
        <taxon>Megamimivirinae</taxon>
        <taxon>Mimivirus</taxon>
        <taxon>Mimivirus bradfordmassiliense</taxon>
    </lineage>
</organism>